<dbReference type="HOGENOM" id="CLU_3290898_0_0_4"/>
<proteinExistence type="predicted"/>
<evidence type="ECO:0000313" key="2">
    <source>
        <dbReference type="Proteomes" id="UP000027604"/>
    </source>
</evidence>
<dbReference type="EMBL" id="HG322949">
    <property type="protein sequence ID" value="CDG82786.1"/>
    <property type="molecule type" value="Genomic_DNA"/>
</dbReference>
<sequence length="40" mass="4577">MAAESIPGYWNDTCHPIVLKKLKASDYFKRPRMRAPSQAV</sequence>
<dbReference type="Proteomes" id="UP000027604">
    <property type="component" value="Chromosome I"/>
</dbReference>
<dbReference type="AlphaFoldDB" id="W0V4H7"/>
<evidence type="ECO:0000313" key="1">
    <source>
        <dbReference type="EMBL" id="CDG82786.1"/>
    </source>
</evidence>
<reference evidence="1 2" key="1">
    <citation type="journal article" date="2015" name="Genome Announc.">
        <title>Genome Sequence of Mushroom Soft-Rot Pathogen Janthinobacterium agaricidamnosum.</title>
        <authorList>
            <person name="Graupner K."/>
            <person name="Lackner G."/>
            <person name="Hertweck C."/>
        </authorList>
    </citation>
    <scope>NUCLEOTIDE SEQUENCE [LARGE SCALE GENOMIC DNA]</scope>
    <source>
        <strain evidence="2">NBRC 102515 / DSM 9628</strain>
    </source>
</reference>
<protein>
    <submittedName>
        <fullName evidence="1">Uncharacterized protein</fullName>
    </submittedName>
</protein>
<keyword evidence="2" id="KW-1185">Reference proteome</keyword>
<dbReference type="KEGG" id="jag:GJA_2151"/>
<accession>W0V4H7</accession>
<organism evidence="1 2">
    <name type="scientific">Janthinobacterium agaricidamnosum NBRC 102515 = DSM 9628</name>
    <dbReference type="NCBI Taxonomy" id="1349767"/>
    <lineage>
        <taxon>Bacteria</taxon>
        <taxon>Pseudomonadati</taxon>
        <taxon>Pseudomonadota</taxon>
        <taxon>Betaproteobacteria</taxon>
        <taxon>Burkholderiales</taxon>
        <taxon>Oxalobacteraceae</taxon>
        <taxon>Janthinobacterium</taxon>
    </lineage>
</organism>
<gene>
    <name evidence="1" type="ORF">GJA_2151</name>
</gene>
<name>W0V4H7_9BURK</name>